<dbReference type="Proteomes" id="UP000005589">
    <property type="component" value="Unassembled WGS sequence"/>
</dbReference>
<dbReference type="EMBL" id="AFFN01000003">
    <property type="protein sequence ID" value="EGJ43964.1"/>
    <property type="molecule type" value="Genomic_DNA"/>
</dbReference>
<evidence type="ECO:0000313" key="3">
    <source>
        <dbReference type="Proteomes" id="UP000005589"/>
    </source>
</evidence>
<feature type="compositionally biased region" description="Polar residues" evidence="1">
    <location>
        <begin position="32"/>
        <end position="54"/>
    </location>
</feature>
<sequence length="766" mass="83452">MSTGNWTSTNDSAAKKSSEISDSFSDFDTGDWSRTSDALADNASSTSKTVSDFTSGDWSRVSDSSSDKFSTSGLGLNDFTAGDWSHVSDFSDNKTSTSAAYSDLEVDNWSRINDSFNNSASSTITATDDFTTGDWTRVTDALGSQFSNKRNSLSDLALGDWASVQDAASRTASLSPLEGEYTLSATKPTEDFVSTSPVNQWSGFNPVEGDWKQIDISEKSKTVNTPTMSEALADWAGFKQTTTSKEGLPGFALDYASSLSATGKNQLPGSFLDGDWQWVSESKPTSTLFNNPLATEDVLTNQTLPTTVDLGLSQTFSRTPEDYYQAGAMFAGPGATYHRMTSDPKALSERFQYEFNRDINNYRNAMNKSAKQHLTNDFEVKDDRRFKDLGYVGAAIDNMAASSSSRLAAIRASSNELAYLGVVGGNLALDGATAVVNNVNKFADKPGVGSTSRMLSIGLNAANGLPPTAVDMRDMAAIMAEKEKKTEPSPGYHKLKQEVYKAFQDRDTKKLSKISNEIEKQIGDYFDPLTNGIKRDFFKTPASEKEAKKAAKETTAVGGFSLYPEKFNKYVEGKKKDLDTFIENSTKKKSTDSENMKMLKNAGYAIGTFASSRGKKAIDQVTKSARAITKVADKQEVQDAALLLSTGFNYSQGIPYSPEAKMVENEALERMSNRWNSFKAYMTEFGKAWEERDAVKSANMMKDIYRTTTDYIGDFKGAAGGAKKAGKALTTPIDKIRNFGKSKTDSKQSVSKTSTPSSKASKNKKN</sequence>
<feature type="compositionally biased region" description="Polar residues" evidence="1">
    <location>
        <begin position="1"/>
        <end position="12"/>
    </location>
</feature>
<dbReference type="STRING" id="888816.HMPREF9389_0143"/>
<feature type="compositionally biased region" description="Low complexity" evidence="1">
    <location>
        <begin position="55"/>
        <end position="70"/>
    </location>
</feature>
<dbReference type="AlphaFoldDB" id="F3UMT5"/>
<dbReference type="HOGENOM" id="CLU_364431_0_0_9"/>
<feature type="region of interest" description="Disordered" evidence="1">
    <location>
        <begin position="1"/>
        <end position="70"/>
    </location>
</feature>
<accession>F3UMT5</accession>
<protein>
    <submittedName>
        <fullName evidence="2">Uncharacterized protein</fullName>
    </submittedName>
</protein>
<dbReference type="RefSeq" id="WP_002927713.1">
    <property type="nucleotide sequence ID" value="NZ_GL890993.1"/>
</dbReference>
<name>F3UMT5_STRSA</name>
<organism evidence="2 3">
    <name type="scientific">Streptococcus sanguinis SK355</name>
    <dbReference type="NCBI Taxonomy" id="888816"/>
    <lineage>
        <taxon>Bacteria</taxon>
        <taxon>Bacillati</taxon>
        <taxon>Bacillota</taxon>
        <taxon>Bacilli</taxon>
        <taxon>Lactobacillales</taxon>
        <taxon>Streptococcaceae</taxon>
        <taxon>Streptococcus</taxon>
    </lineage>
</organism>
<gene>
    <name evidence="2" type="ORF">HMPREF9389_0143</name>
</gene>
<feature type="compositionally biased region" description="Low complexity" evidence="1">
    <location>
        <begin position="747"/>
        <end position="760"/>
    </location>
</feature>
<evidence type="ECO:0000256" key="1">
    <source>
        <dbReference type="SAM" id="MobiDB-lite"/>
    </source>
</evidence>
<reference evidence="2 3" key="1">
    <citation type="submission" date="2011-03" db="EMBL/GenBank/DDBJ databases">
        <authorList>
            <person name="Muzny D."/>
            <person name="Qin X."/>
            <person name="Deng J."/>
            <person name="Jiang H."/>
            <person name="Liu Y."/>
            <person name="Qu J."/>
            <person name="Song X.-Z."/>
            <person name="Zhang L."/>
            <person name="Thornton R."/>
            <person name="Coyle M."/>
            <person name="Francisco L."/>
            <person name="Jackson L."/>
            <person name="Javaid M."/>
            <person name="Korchina V."/>
            <person name="Kovar C."/>
            <person name="Mata R."/>
            <person name="Mathew T."/>
            <person name="Ngo R."/>
            <person name="Nguyen L."/>
            <person name="Nguyen N."/>
            <person name="Okwuonu G."/>
            <person name="Ongeri F."/>
            <person name="Pham C."/>
            <person name="Simmons D."/>
            <person name="Wilczek-Boney K."/>
            <person name="Hale W."/>
            <person name="Jakkamsetti A."/>
            <person name="Pham P."/>
            <person name="Ruth R."/>
            <person name="San Lucas F."/>
            <person name="Warren J."/>
            <person name="Zhang J."/>
            <person name="Zhao Z."/>
            <person name="Zhou C."/>
            <person name="Zhu D."/>
            <person name="Lee S."/>
            <person name="Bess C."/>
            <person name="Blankenburg K."/>
            <person name="Forbes L."/>
            <person name="Fu Q."/>
            <person name="Gubbala S."/>
            <person name="Hirani K."/>
            <person name="Jayaseelan J.C."/>
            <person name="Lara F."/>
            <person name="Munidasa M."/>
            <person name="Palculict T."/>
            <person name="Patil S."/>
            <person name="Pu L.-L."/>
            <person name="Saada N."/>
            <person name="Tang L."/>
            <person name="Weissenberger G."/>
            <person name="Zhu Y."/>
            <person name="Hemphill L."/>
            <person name="Shang Y."/>
            <person name="Youmans B."/>
            <person name="Ayvaz T."/>
            <person name="Ross M."/>
            <person name="Santibanez J."/>
            <person name="Aqrawi P."/>
            <person name="Gross S."/>
            <person name="Joshi V."/>
            <person name="Fowler G."/>
            <person name="Nazareth L."/>
            <person name="Reid J."/>
            <person name="Worley K."/>
            <person name="Petrosino J."/>
            <person name="Highlander S."/>
            <person name="Gibbs R."/>
        </authorList>
    </citation>
    <scope>NUCLEOTIDE SEQUENCE [LARGE SCALE GENOMIC DNA]</scope>
    <source>
        <strain evidence="2 3">SK355</strain>
    </source>
</reference>
<dbReference type="PATRIC" id="fig|888816.3.peg.139"/>
<feature type="region of interest" description="Disordered" evidence="1">
    <location>
        <begin position="738"/>
        <end position="766"/>
    </location>
</feature>
<comment type="caution">
    <text evidence="2">The sequence shown here is derived from an EMBL/GenBank/DDBJ whole genome shotgun (WGS) entry which is preliminary data.</text>
</comment>
<dbReference type="eggNOG" id="COG5263">
    <property type="taxonomic scope" value="Bacteria"/>
</dbReference>
<evidence type="ECO:0000313" key="2">
    <source>
        <dbReference type="EMBL" id="EGJ43964.1"/>
    </source>
</evidence>
<proteinExistence type="predicted"/>